<dbReference type="AlphaFoldDB" id="A0A0L0FV37"/>
<evidence type="ECO:0000259" key="2">
    <source>
        <dbReference type="PROSITE" id="PS50250"/>
    </source>
</evidence>
<evidence type="ECO:0000256" key="1">
    <source>
        <dbReference type="ARBA" id="ARBA00022942"/>
    </source>
</evidence>
<reference evidence="3 4" key="1">
    <citation type="submission" date="2011-02" db="EMBL/GenBank/DDBJ databases">
        <title>The Genome Sequence of Sphaeroforma arctica JP610.</title>
        <authorList>
            <consortium name="The Broad Institute Genome Sequencing Platform"/>
            <person name="Russ C."/>
            <person name="Cuomo C."/>
            <person name="Young S.K."/>
            <person name="Zeng Q."/>
            <person name="Gargeya S."/>
            <person name="Alvarado L."/>
            <person name="Berlin A."/>
            <person name="Chapman S.B."/>
            <person name="Chen Z."/>
            <person name="Freedman E."/>
            <person name="Gellesch M."/>
            <person name="Goldberg J."/>
            <person name="Griggs A."/>
            <person name="Gujja S."/>
            <person name="Heilman E."/>
            <person name="Heiman D."/>
            <person name="Howarth C."/>
            <person name="Mehta T."/>
            <person name="Neiman D."/>
            <person name="Pearson M."/>
            <person name="Roberts A."/>
            <person name="Saif S."/>
            <person name="Shea T."/>
            <person name="Shenoy N."/>
            <person name="Sisk P."/>
            <person name="Stolte C."/>
            <person name="Sykes S."/>
            <person name="White J."/>
            <person name="Yandava C."/>
            <person name="Burger G."/>
            <person name="Gray M.W."/>
            <person name="Holland P.W.H."/>
            <person name="King N."/>
            <person name="Lang F.B.F."/>
            <person name="Roger A.J."/>
            <person name="Ruiz-Trillo I."/>
            <person name="Haas B."/>
            <person name="Nusbaum C."/>
            <person name="Birren B."/>
        </authorList>
    </citation>
    <scope>NUCLEOTIDE SEQUENCE [LARGE SCALE GENOMIC DNA]</scope>
    <source>
        <strain evidence="3 4">JP610</strain>
    </source>
</reference>
<dbReference type="Pfam" id="PF01399">
    <property type="entry name" value="PCI"/>
    <property type="match status" value="1"/>
</dbReference>
<dbReference type="PANTHER" id="PTHR10539">
    <property type="entry name" value="26S PROTEASOME NON-ATPASE REGULATORY SUBUNIT 13"/>
    <property type="match status" value="1"/>
</dbReference>
<dbReference type="RefSeq" id="XP_014153705.1">
    <property type="nucleotide sequence ID" value="XM_014298230.1"/>
</dbReference>
<dbReference type="GO" id="GO:0005829">
    <property type="term" value="C:cytosol"/>
    <property type="evidence" value="ECO:0007669"/>
    <property type="project" value="TreeGrafter"/>
</dbReference>
<dbReference type="PANTHER" id="PTHR10539:SF0">
    <property type="entry name" value="26S PROTEASOME NON-ATPASE REGULATORY SUBUNIT 13"/>
    <property type="match status" value="1"/>
</dbReference>
<dbReference type="InterPro" id="IPR000717">
    <property type="entry name" value="PCI_dom"/>
</dbReference>
<organism evidence="3 4">
    <name type="scientific">Sphaeroforma arctica JP610</name>
    <dbReference type="NCBI Taxonomy" id="667725"/>
    <lineage>
        <taxon>Eukaryota</taxon>
        <taxon>Ichthyosporea</taxon>
        <taxon>Ichthyophonida</taxon>
        <taxon>Sphaeroforma</taxon>
    </lineage>
</organism>
<dbReference type="GeneID" id="25908319"/>
<dbReference type="Proteomes" id="UP000054560">
    <property type="component" value="Unassembled WGS sequence"/>
</dbReference>
<dbReference type="STRING" id="667725.A0A0L0FV37"/>
<dbReference type="PROSITE" id="PS50250">
    <property type="entry name" value="PCI"/>
    <property type="match status" value="1"/>
</dbReference>
<dbReference type="EMBL" id="KQ242242">
    <property type="protein sequence ID" value="KNC79803.1"/>
    <property type="molecule type" value="Genomic_DNA"/>
</dbReference>
<dbReference type="InterPro" id="IPR035298">
    <property type="entry name" value="PSMD13"/>
</dbReference>
<sequence>MPADVKAYLSARTGTHANAAIYQEFENLYERKLWHQLTVLLLDVTTSEDIKSDLIPTYNDFINAFELDMNPLSLVVILQRVAAHKGSDKEAAEFLVSKKETVKTHKDASLSLSLAIGQYHLKQSDLTAVKAILEGARPEVENNDMVPLDIRGEFYALSSGYEKQRGNFTNYYRDALRQLGCVSDTAAPTTLSPTEQQKEATDLAVAALLSDDIYNFGELLAHPILTRLEGTNDEWVLQLIRAFNAGDVDAYEKLQPQWMTHSDLVANLITVRGKMSLTALVNLIFKRPVDGRVIAFKDIAAAAKISDNEVELLIMAAISRKLIEATIDGVAETTSVFWVHPRVLDRVQIGTMATKLEQWAKSVEGTIATTSALDADAVFREE</sequence>
<evidence type="ECO:0000313" key="3">
    <source>
        <dbReference type="EMBL" id="KNC79803.1"/>
    </source>
</evidence>
<dbReference type="Pfam" id="PF22037">
    <property type="entry name" value="PSD13_N"/>
    <property type="match status" value="1"/>
</dbReference>
<keyword evidence="4" id="KW-1185">Reference proteome</keyword>
<dbReference type="eggNOG" id="KOG2908">
    <property type="taxonomic scope" value="Eukaryota"/>
</dbReference>
<dbReference type="GO" id="GO:0008541">
    <property type="term" value="C:proteasome regulatory particle, lid subcomplex"/>
    <property type="evidence" value="ECO:0007669"/>
    <property type="project" value="TreeGrafter"/>
</dbReference>
<name>A0A0L0FV37_9EUKA</name>
<protein>
    <recommendedName>
        <fullName evidence="2">PCI domain-containing protein</fullName>
    </recommendedName>
</protein>
<dbReference type="GO" id="GO:0005634">
    <property type="term" value="C:nucleus"/>
    <property type="evidence" value="ECO:0007669"/>
    <property type="project" value="TreeGrafter"/>
</dbReference>
<dbReference type="InterPro" id="IPR054179">
    <property type="entry name" value="PSD13_N"/>
</dbReference>
<feature type="domain" description="PCI" evidence="2">
    <location>
        <begin position="170"/>
        <end position="341"/>
    </location>
</feature>
<proteinExistence type="predicted"/>
<keyword evidence="1" id="KW-0647">Proteasome</keyword>
<dbReference type="GO" id="GO:0006511">
    <property type="term" value="P:ubiquitin-dependent protein catabolic process"/>
    <property type="evidence" value="ECO:0007669"/>
    <property type="project" value="TreeGrafter"/>
</dbReference>
<evidence type="ECO:0000313" key="4">
    <source>
        <dbReference type="Proteomes" id="UP000054560"/>
    </source>
</evidence>
<accession>A0A0L0FV37</accession>
<dbReference type="GO" id="GO:0005198">
    <property type="term" value="F:structural molecule activity"/>
    <property type="evidence" value="ECO:0007669"/>
    <property type="project" value="TreeGrafter"/>
</dbReference>
<dbReference type="SMART" id="SM00088">
    <property type="entry name" value="PINT"/>
    <property type="match status" value="1"/>
</dbReference>
<dbReference type="OrthoDB" id="1093at2759"/>
<gene>
    <name evidence="3" type="ORF">SARC_07815</name>
</gene>